<dbReference type="GO" id="GO:0009055">
    <property type="term" value="F:electron transfer activity"/>
    <property type="evidence" value="ECO:0007669"/>
    <property type="project" value="InterPro"/>
</dbReference>
<sequence length="503" mass="54019">MNIRKRMAIGSALIALGWLSLPGFSSASDQVAAKKILQQNCVQCHRLEGKPDSRFNLKAPDLIWAGSKYQRPWLIRWLTGKEAPLYSKGYRWDLNQTPAKHPVVSESEANALADYFAAHNKDARVTVGAFDVTKLSRYEADFGAMAYKAHACLGCHTIEEDGKLIGGPQSTALHESGKRYDKDWLYRFALNPQDFVPHSGEFLADATDPQVRAVIGYLMTQGVKDFQYYEPWTSAEFDKASVSRGKVLYKEYCSQCHGLTGKGDGPAASGLEPKPAIHANIPFDQLPMEYLYNVINHGGPAVGKSSNMPYWNLTLGQQGVADVIAYLKATFKGAPESTAATSAASPAAAAAASVLPAKAAAIAAPIAAVAAAISSSGGAGQSDACIQPRKTVRAPDSFLAMKNPLPASAEVLQAGKELFQKTAKPAACAMCHGDKGDGKGMMGAALVPPPRNFTCNAMMKDIPDGQLFWIIKKGSPGTGMMSFSGLSDDKVWQLIHYIRSLAR</sequence>
<dbReference type="Gene3D" id="1.10.760.10">
    <property type="entry name" value="Cytochrome c-like domain"/>
    <property type="match status" value="4"/>
</dbReference>
<dbReference type="PROSITE" id="PS51007">
    <property type="entry name" value="CYTC"/>
    <property type="match status" value="4"/>
</dbReference>
<dbReference type="PANTHER" id="PTHR33751:SF1">
    <property type="entry name" value="CBB3-TYPE CYTOCHROME C OXIDASE SUBUNIT FIXP"/>
    <property type="match status" value="1"/>
</dbReference>
<dbReference type="AlphaFoldDB" id="A0A2X0SJP5"/>
<feature type="domain" description="Cytochrome c" evidence="6">
    <location>
        <begin position="240"/>
        <end position="331"/>
    </location>
</feature>
<evidence type="ECO:0000256" key="2">
    <source>
        <dbReference type="ARBA" id="ARBA00022723"/>
    </source>
</evidence>
<keyword evidence="1 4" id="KW-0349">Heme</keyword>
<dbReference type="GO" id="GO:0020037">
    <property type="term" value="F:heme binding"/>
    <property type="evidence" value="ECO:0007669"/>
    <property type="project" value="InterPro"/>
</dbReference>
<name>A0A2X0SJP5_9PROT</name>
<feature type="domain" description="Cytochrome c" evidence="6">
    <location>
        <begin position="138"/>
        <end position="222"/>
    </location>
</feature>
<gene>
    <name evidence="7" type="ORF">NITFAB_1656</name>
</gene>
<feature type="chain" id="PRO_5015974359" evidence="5">
    <location>
        <begin position="28"/>
        <end position="503"/>
    </location>
</feature>
<dbReference type="Pfam" id="PF00034">
    <property type="entry name" value="Cytochrom_C"/>
    <property type="match status" value="1"/>
</dbReference>
<protein>
    <submittedName>
        <fullName evidence="7">Putative Multihaem cytochrome c</fullName>
    </submittedName>
</protein>
<dbReference type="Pfam" id="PF13442">
    <property type="entry name" value="Cytochrome_CBB3"/>
    <property type="match status" value="2"/>
</dbReference>
<feature type="domain" description="Cytochrome c" evidence="6">
    <location>
        <begin position="28"/>
        <end position="120"/>
    </location>
</feature>
<dbReference type="PANTHER" id="PTHR33751">
    <property type="entry name" value="CBB3-TYPE CYTOCHROME C OXIDASE SUBUNIT FIXP"/>
    <property type="match status" value="1"/>
</dbReference>
<evidence type="ECO:0000256" key="1">
    <source>
        <dbReference type="ARBA" id="ARBA00022617"/>
    </source>
</evidence>
<accession>A0A2X0SJP5</accession>
<dbReference type="InterPro" id="IPR050597">
    <property type="entry name" value="Cytochrome_c_Oxidase_Subunit"/>
</dbReference>
<dbReference type="InterPro" id="IPR009056">
    <property type="entry name" value="Cyt_c-like_dom"/>
</dbReference>
<evidence type="ECO:0000256" key="3">
    <source>
        <dbReference type="ARBA" id="ARBA00023004"/>
    </source>
</evidence>
<feature type="domain" description="Cytochrome c" evidence="6">
    <location>
        <begin position="410"/>
        <end position="502"/>
    </location>
</feature>
<keyword evidence="2 4" id="KW-0479">Metal-binding</keyword>
<evidence type="ECO:0000256" key="5">
    <source>
        <dbReference type="SAM" id="SignalP"/>
    </source>
</evidence>
<dbReference type="EMBL" id="LS423452">
    <property type="protein sequence ID" value="SPS06066.1"/>
    <property type="molecule type" value="Genomic_DNA"/>
</dbReference>
<keyword evidence="3 4" id="KW-0408">Iron</keyword>
<feature type="signal peptide" evidence="5">
    <location>
        <begin position="1"/>
        <end position="27"/>
    </location>
</feature>
<reference evidence="7" key="1">
    <citation type="submission" date="2018-05" db="EMBL/GenBank/DDBJ databases">
        <authorList>
            <person name="Lanie J.A."/>
            <person name="Ng W.-L."/>
            <person name="Kazmierczak K.M."/>
            <person name="Andrzejewski T.M."/>
            <person name="Davidsen T.M."/>
            <person name="Wayne K.J."/>
            <person name="Tettelin H."/>
            <person name="Glass J.I."/>
            <person name="Rusch D."/>
            <person name="Podicherti R."/>
            <person name="Tsui H.-C.T."/>
            <person name="Winkler M.E."/>
        </authorList>
    </citation>
    <scope>NUCLEOTIDE SEQUENCE</scope>
    <source>
        <strain evidence="7">KNB</strain>
    </source>
</reference>
<dbReference type="GO" id="GO:0046872">
    <property type="term" value="F:metal ion binding"/>
    <property type="evidence" value="ECO:0007669"/>
    <property type="project" value="UniProtKB-KW"/>
</dbReference>
<dbReference type="InterPro" id="IPR036909">
    <property type="entry name" value="Cyt_c-like_dom_sf"/>
</dbReference>
<dbReference type="SUPFAM" id="SSF46626">
    <property type="entry name" value="Cytochrome c"/>
    <property type="match status" value="4"/>
</dbReference>
<evidence type="ECO:0000259" key="6">
    <source>
        <dbReference type="PROSITE" id="PS51007"/>
    </source>
</evidence>
<organism evidence="7">
    <name type="scientific">Candidatus Nitrotoga fabula</name>
    <dbReference type="NCBI Taxonomy" id="2182327"/>
    <lineage>
        <taxon>Bacteria</taxon>
        <taxon>Pseudomonadati</taxon>
        <taxon>Pseudomonadota</taxon>
        <taxon>Betaproteobacteria</taxon>
        <taxon>Nitrosomonadales</taxon>
        <taxon>Gallionellaceae</taxon>
        <taxon>Candidatus Nitrotoga</taxon>
    </lineage>
</organism>
<evidence type="ECO:0000313" key="7">
    <source>
        <dbReference type="EMBL" id="SPS06066.1"/>
    </source>
</evidence>
<proteinExistence type="predicted"/>
<keyword evidence="5" id="KW-0732">Signal</keyword>
<evidence type="ECO:0000256" key="4">
    <source>
        <dbReference type="PROSITE-ProRule" id="PRU00433"/>
    </source>
</evidence>